<evidence type="ECO:0000313" key="3">
    <source>
        <dbReference type="Proteomes" id="UP000765509"/>
    </source>
</evidence>
<protein>
    <submittedName>
        <fullName evidence="2">Uncharacterized protein</fullName>
    </submittedName>
</protein>
<dbReference type="Proteomes" id="UP000765509">
    <property type="component" value="Unassembled WGS sequence"/>
</dbReference>
<feature type="compositionally biased region" description="Acidic residues" evidence="1">
    <location>
        <begin position="20"/>
        <end position="30"/>
    </location>
</feature>
<gene>
    <name evidence="2" type="ORF">O181_051322</name>
</gene>
<comment type="caution">
    <text evidence="2">The sequence shown here is derived from an EMBL/GenBank/DDBJ whole genome shotgun (WGS) entry which is preliminary data.</text>
</comment>
<name>A0A9Q3E5H3_9BASI</name>
<evidence type="ECO:0000313" key="2">
    <source>
        <dbReference type="EMBL" id="MBW0511607.1"/>
    </source>
</evidence>
<organism evidence="2 3">
    <name type="scientific">Austropuccinia psidii MF-1</name>
    <dbReference type="NCBI Taxonomy" id="1389203"/>
    <lineage>
        <taxon>Eukaryota</taxon>
        <taxon>Fungi</taxon>
        <taxon>Dikarya</taxon>
        <taxon>Basidiomycota</taxon>
        <taxon>Pucciniomycotina</taxon>
        <taxon>Pucciniomycetes</taxon>
        <taxon>Pucciniales</taxon>
        <taxon>Sphaerophragmiaceae</taxon>
        <taxon>Austropuccinia</taxon>
    </lineage>
</organism>
<dbReference type="EMBL" id="AVOT02022285">
    <property type="protein sequence ID" value="MBW0511607.1"/>
    <property type="molecule type" value="Genomic_DNA"/>
</dbReference>
<proteinExistence type="predicted"/>
<feature type="compositionally biased region" description="Polar residues" evidence="1">
    <location>
        <begin position="112"/>
        <end position="121"/>
    </location>
</feature>
<feature type="compositionally biased region" description="Low complexity" evidence="1">
    <location>
        <begin position="71"/>
        <end position="83"/>
    </location>
</feature>
<evidence type="ECO:0000256" key="1">
    <source>
        <dbReference type="SAM" id="MobiDB-lite"/>
    </source>
</evidence>
<reference evidence="2" key="1">
    <citation type="submission" date="2021-03" db="EMBL/GenBank/DDBJ databases">
        <title>Draft genome sequence of rust myrtle Austropuccinia psidii MF-1, a brazilian biotype.</title>
        <authorList>
            <person name="Quecine M.C."/>
            <person name="Pachon D.M.R."/>
            <person name="Bonatelli M.L."/>
            <person name="Correr F.H."/>
            <person name="Franceschini L.M."/>
            <person name="Leite T.F."/>
            <person name="Margarido G.R.A."/>
            <person name="Almeida C.A."/>
            <person name="Ferrarezi J.A."/>
            <person name="Labate C.A."/>
        </authorList>
    </citation>
    <scope>NUCLEOTIDE SEQUENCE</scope>
    <source>
        <strain evidence="2">MF-1</strain>
    </source>
</reference>
<sequence>MINNKCIVKSIRRVSNSPTDPDELDGEEVEVMNKNTGQTQNSSPSHPPSKTFESQVIPSTSANFQPRIFNVPSSVHQSSPHPSNFGKPGLASPMRPSPVPQPRPYPMPPSSNLQTVDSTSNRSRDERFPLAFPAVEVSQRREHWKVRVTREDPNVVTEPQYAVSRPFRSVYRNHRQMIFYENDRIIP</sequence>
<feature type="compositionally biased region" description="Polar residues" evidence="1">
    <location>
        <begin position="51"/>
        <end position="64"/>
    </location>
</feature>
<feature type="region of interest" description="Disordered" evidence="1">
    <location>
        <begin position="1"/>
        <end position="124"/>
    </location>
</feature>
<feature type="compositionally biased region" description="Polar residues" evidence="1">
    <location>
        <begin position="33"/>
        <end position="44"/>
    </location>
</feature>
<feature type="compositionally biased region" description="Pro residues" evidence="1">
    <location>
        <begin position="95"/>
        <end position="109"/>
    </location>
</feature>
<dbReference type="AlphaFoldDB" id="A0A9Q3E5H3"/>
<accession>A0A9Q3E5H3</accession>
<keyword evidence="3" id="KW-1185">Reference proteome</keyword>